<feature type="compositionally biased region" description="Acidic residues" evidence="1">
    <location>
        <begin position="217"/>
        <end position="237"/>
    </location>
</feature>
<dbReference type="Proteomes" id="UP000683360">
    <property type="component" value="Unassembled WGS sequence"/>
</dbReference>
<sequence length="237" mass="27615">MIGGGVTEEYISRKDLEPSQFEESFQSEQTYLPDEREIMPSCDDCGVVFESVPDLARHMNRWCPENNDLKRKRGNEDEDIPSKKPRVNEIDIEDGEDTAFIKLAELAREANEDVWKEKLDKYIDGNMSEDHARRKANRKLKDEDIDQFLSRYSSLVQYLLQLQNGKIHDKVMNKITELVNDDMDYEKAIKVAIRKYKPQLEIYLDEVIDNETNNSYESEDSDDDEEGVGEEDVDDES</sequence>
<evidence type="ECO:0000256" key="1">
    <source>
        <dbReference type="SAM" id="MobiDB-lite"/>
    </source>
</evidence>
<feature type="region of interest" description="Disordered" evidence="1">
    <location>
        <begin position="65"/>
        <end position="86"/>
    </location>
</feature>
<reference evidence="2" key="1">
    <citation type="submission" date="2021-03" db="EMBL/GenBank/DDBJ databases">
        <authorList>
            <person name="Bekaert M."/>
        </authorList>
    </citation>
    <scope>NUCLEOTIDE SEQUENCE</scope>
</reference>
<accession>A0A8S3VJA2</accession>
<feature type="compositionally biased region" description="Low complexity" evidence="1">
    <location>
        <begin position="19"/>
        <end position="28"/>
    </location>
</feature>
<comment type="caution">
    <text evidence="2">The sequence shown here is derived from an EMBL/GenBank/DDBJ whole genome shotgun (WGS) entry which is preliminary data.</text>
</comment>
<feature type="region of interest" description="Disordered" evidence="1">
    <location>
        <begin position="1"/>
        <end position="28"/>
    </location>
</feature>
<protein>
    <submittedName>
        <fullName evidence="2">Uncharacterized protein</fullName>
    </submittedName>
</protein>
<dbReference type="OrthoDB" id="6112830at2759"/>
<dbReference type="EMBL" id="CAJPWZ010003316">
    <property type="protein sequence ID" value="CAG2256803.1"/>
    <property type="molecule type" value="Genomic_DNA"/>
</dbReference>
<keyword evidence="3" id="KW-1185">Reference proteome</keyword>
<feature type="region of interest" description="Disordered" evidence="1">
    <location>
        <begin position="209"/>
        <end position="237"/>
    </location>
</feature>
<dbReference type="AlphaFoldDB" id="A0A8S3VJA2"/>
<gene>
    <name evidence="2" type="ORF">MEDL_68105</name>
</gene>
<name>A0A8S3VJA2_MYTED</name>
<organism evidence="2 3">
    <name type="scientific">Mytilus edulis</name>
    <name type="common">Blue mussel</name>
    <dbReference type="NCBI Taxonomy" id="6550"/>
    <lineage>
        <taxon>Eukaryota</taxon>
        <taxon>Metazoa</taxon>
        <taxon>Spiralia</taxon>
        <taxon>Lophotrochozoa</taxon>
        <taxon>Mollusca</taxon>
        <taxon>Bivalvia</taxon>
        <taxon>Autobranchia</taxon>
        <taxon>Pteriomorphia</taxon>
        <taxon>Mytilida</taxon>
        <taxon>Mytiloidea</taxon>
        <taxon>Mytilidae</taxon>
        <taxon>Mytilinae</taxon>
        <taxon>Mytilus</taxon>
    </lineage>
</organism>
<proteinExistence type="predicted"/>
<evidence type="ECO:0000313" key="3">
    <source>
        <dbReference type="Proteomes" id="UP000683360"/>
    </source>
</evidence>
<evidence type="ECO:0000313" key="2">
    <source>
        <dbReference type="EMBL" id="CAG2256803.1"/>
    </source>
</evidence>